<sequence length="574" mass="62869">MEHTLRSPPTIRRRSSHFAFRKNDSSSSSLSNLSYPQIPSRRSSLSLCAGYDSNSSALATSTRTPSLNDSLRNIQVVKIRQANAAKSRDTQKSKCLDASEDPFLDCTPRRRALPRELMTRSGYQLAPQLLVRWSSGSYASLSTSSELNSSLESNKMGQLTNPMSQQDSRVGSGHSSHPSTESDMMCPLELPVTFAKIRSYAGRPCIGADNLMSVWTSVNVIADVNPIPLPESSKLAPLDLVILLDSLKQPFVSDLTPMVVATSILISNLVANNDRLAIACVDGSTKKGFELLLPLGFHSFESTRAALDAFSLGQLKKKRKPSPDVSHSIRQVSRLFCPSPRAAFGHLVFISANPHPVNTLTISGIDRAIGFNTISPHPRFPLETTSHPLGWHILYDENADDAQAGGSHFMSKVSKVVRQLRTGISAGFISNLDLCFQLGPGCTFESALECTQLQRLRPGETWILKTKVGIPIDFYEKPHLTEHPIIRDLVSQINEVIRMYSSQPIAQHILSANLKYQHSLLPAPHEVSLETHCTVPRPVDVGFHFPSEDEKAALMGYEDDDEISAGLGSTSDGS</sequence>
<name>A0A9W9UYW2_PENBR</name>
<reference evidence="2" key="1">
    <citation type="submission" date="2022-12" db="EMBL/GenBank/DDBJ databases">
        <authorList>
            <person name="Petersen C."/>
        </authorList>
    </citation>
    <scope>NUCLEOTIDE SEQUENCE</scope>
    <source>
        <strain evidence="2">IBT 35675</strain>
    </source>
</reference>
<evidence type="ECO:0000313" key="2">
    <source>
        <dbReference type="EMBL" id="KAJ5361629.1"/>
    </source>
</evidence>
<proteinExistence type="predicted"/>
<feature type="region of interest" description="Disordered" evidence="1">
    <location>
        <begin position="149"/>
        <end position="182"/>
    </location>
</feature>
<reference evidence="2" key="2">
    <citation type="journal article" date="2023" name="IMA Fungus">
        <title>Comparative genomic study of the Penicillium genus elucidates a diverse pangenome and 15 lateral gene transfer events.</title>
        <authorList>
            <person name="Petersen C."/>
            <person name="Sorensen T."/>
            <person name="Nielsen M.R."/>
            <person name="Sondergaard T.E."/>
            <person name="Sorensen J.L."/>
            <person name="Fitzpatrick D.A."/>
            <person name="Frisvad J.C."/>
            <person name="Nielsen K.L."/>
        </authorList>
    </citation>
    <scope>NUCLEOTIDE SEQUENCE</scope>
    <source>
        <strain evidence="2">IBT 35675</strain>
    </source>
</reference>
<evidence type="ECO:0000313" key="3">
    <source>
        <dbReference type="Proteomes" id="UP001148299"/>
    </source>
</evidence>
<dbReference type="Proteomes" id="UP001148299">
    <property type="component" value="Unassembled WGS sequence"/>
</dbReference>
<organism evidence="2 3">
    <name type="scientific">Penicillium brevicompactum</name>
    <dbReference type="NCBI Taxonomy" id="5074"/>
    <lineage>
        <taxon>Eukaryota</taxon>
        <taxon>Fungi</taxon>
        <taxon>Dikarya</taxon>
        <taxon>Ascomycota</taxon>
        <taxon>Pezizomycotina</taxon>
        <taxon>Eurotiomycetes</taxon>
        <taxon>Eurotiomycetidae</taxon>
        <taxon>Eurotiales</taxon>
        <taxon>Aspergillaceae</taxon>
        <taxon>Penicillium</taxon>
    </lineage>
</organism>
<comment type="caution">
    <text evidence="2">The sequence shown here is derived from an EMBL/GenBank/DDBJ whole genome shotgun (WGS) entry which is preliminary data.</text>
</comment>
<dbReference type="AlphaFoldDB" id="A0A9W9UYW2"/>
<dbReference type="EMBL" id="JAPZBR010000002">
    <property type="protein sequence ID" value="KAJ5361629.1"/>
    <property type="molecule type" value="Genomic_DNA"/>
</dbReference>
<feature type="compositionally biased region" description="Polar residues" evidence="1">
    <location>
        <begin position="155"/>
        <end position="182"/>
    </location>
</feature>
<gene>
    <name evidence="2" type="ORF">N7541_002473</name>
</gene>
<accession>A0A9W9UYW2</accession>
<keyword evidence="3" id="KW-1185">Reference proteome</keyword>
<protein>
    <submittedName>
        <fullName evidence="2">Uncharacterized protein</fullName>
    </submittedName>
</protein>
<evidence type="ECO:0000256" key="1">
    <source>
        <dbReference type="SAM" id="MobiDB-lite"/>
    </source>
</evidence>